<name>A0A317V3T7_ASPEC</name>
<reference evidence="1" key="1">
    <citation type="submission" date="2016-12" db="EMBL/GenBank/DDBJ databases">
        <title>The genomes of Aspergillus section Nigri reveals drivers in fungal speciation.</title>
        <authorList>
            <consortium name="DOE Joint Genome Institute"/>
            <person name="Vesth T.C."/>
            <person name="Nybo J."/>
            <person name="Theobald S."/>
            <person name="Brandl J."/>
            <person name="Frisvad J.C."/>
            <person name="Nielsen K.F."/>
            <person name="Lyhne E.K."/>
            <person name="Kogle M.E."/>
            <person name="Kuo A."/>
            <person name="Riley R."/>
            <person name="Clum A."/>
            <person name="Nolan M."/>
            <person name="Lipzen A."/>
            <person name="Salamov A."/>
            <person name="Henrissat B."/>
            <person name="Wiebenga A."/>
            <person name="De vries R.P."/>
            <person name="Grigoriev I.V."/>
            <person name="Mortensen U.H."/>
            <person name="Andersen M.R."/>
            <person name="Baker S.E."/>
        </authorList>
    </citation>
    <scope>NUCLEOTIDE SEQUENCE</scope>
    <source>
        <strain evidence="1">CBS 122712</strain>
    </source>
</reference>
<dbReference type="AlphaFoldDB" id="A0A317V3T7"/>
<dbReference type="EMBL" id="MSFU01000020">
    <property type="protein sequence ID" value="PWY68309.1"/>
    <property type="molecule type" value="Genomic_DNA"/>
</dbReference>
<sequence>MTTFPRCFAPCPKNEIIQKVVYITNSMYPPLAPATVPLNSTYSEYSHFLKHETPQEYCNT</sequence>
<comment type="caution">
    <text evidence="1">The sequence shown here is derived from an EMBL/GenBank/DDBJ whole genome shotgun (WGS) entry which is preliminary data.</text>
</comment>
<proteinExistence type="predicted"/>
<gene>
    <name evidence="1" type="ORF">BO83DRAFT_90779</name>
</gene>
<dbReference type="RefSeq" id="XP_025385989.1">
    <property type="nucleotide sequence ID" value="XM_025537699.1"/>
</dbReference>
<dbReference type="OrthoDB" id="10271408at2759"/>
<protein>
    <submittedName>
        <fullName evidence="1">Uncharacterized protein</fullName>
    </submittedName>
</protein>
<accession>A0A317V3T7</accession>
<dbReference type="Proteomes" id="UP000246171">
    <property type="component" value="Unassembled WGS sequence"/>
</dbReference>
<evidence type="ECO:0000313" key="2">
    <source>
        <dbReference type="Proteomes" id="UP000246171"/>
    </source>
</evidence>
<dbReference type="GeneID" id="37059661"/>
<keyword evidence="2" id="KW-1185">Reference proteome</keyword>
<organism evidence="1 2">
    <name type="scientific">Aspergillus eucalypticola (strain CBS 122712 / IBT 29274)</name>
    <dbReference type="NCBI Taxonomy" id="1448314"/>
    <lineage>
        <taxon>Eukaryota</taxon>
        <taxon>Fungi</taxon>
        <taxon>Dikarya</taxon>
        <taxon>Ascomycota</taxon>
        <taxon>Pezizomycotina</taxon>
        <taxon>Eurotiomycetes</taxon>
        <taxon>Eurotiomycetidae</taxon>
        <taxon>Eurotiales</taxon>
        <taxon>Aspergillaceae</taxon>
        <taxon>Aspergillus</taxon>
        <taxon>Aspergillus subgen. Circumdati</taxon>
    </lineage>
</organism>
<dbReference type="VEuPathDB" id="FungiDB:BO83DRAFT_90779"/>
<evidence type="ECO:0000313" key="1">
    <source>
        <dbReference type="EMBL" id="PWY68309.1"/>
    </source>
</evidence>